<sequence>MAKTSISTSSKDFSPEAGGISSHPFAPWRPRPANRSHHPETPPLRMLHPHPSRQTTHRKTESTRRFFFSFSSFFLFISSFRFSFLLCVIFCPNVHPLQLL</sequence>
<evidence type="ECO:0000313" key="3">
    <source>
        <dbReference type="EMBL" id="GFS55091.1"/>
    </source>
</evidence>
<organism evidence="3 4">
    <name type="scientific">Trichonephila inaurata madagascariensis</name>
    <dbReference type="NCBI Taxonomy" id="2747483"/>
    <lineage>
        <taxon>Eukaryota</taxon>
        <taxon>Metazoa</taxon>
        <taxon>Ecdysozoa</taxon>
        <taxon>Arthropoda</taxon>
        <taxon>Chelicerata</taxon>
        <taxon>Arachnida</taxon>
        <taxon>Araneae</taxon>
        <taxon>Araneomorphae</taxon>
        <taxon>Entelegynae</taxon>
        <taxon>Araneoidea</taxon>
        <taxon>Nephilidae</taxon>
        <taxon>Trichonephila</taxon>
        <taxon>Trichonephila inaurata</taxon>
    </lineage>
</organism>
<feature type="region of interest" description="Disordered" evidence="1">
    <location>
        <begin position="1"/>
        <end position="59"/>
    </location>
</feature>
<name>A0A8X6IPQ7_9ARAC</name>
<keyword evidence="2" id="KW-0812">Transmembrane</keyword>
<accession>A0A8X6IPQ7</accession>
<gene>
    <name evidence="3" type="ORF">TNIN_473941</name>
</gene>
<protein>
    <submittedName>
        <fullName evidence="3">Uncharacterized protein</fullName>
    </submittedName>
</protein>
<comment type="caution">
    <text evidence="3">The sequence shown here is derived from an EMBL/GenBank/DDBJ whole genome shotgun (WGS) entry which is preliminary data.</text>
</comment>
<dbReference type="AlphaFoldDB" id="A0A8X6IPQ7"/>
<dbReference type="Proteomes" id="UP000886998">
    <property type="component" value="Unassembled WGS sequence"/>
</dbReference>
<keyword evidence="2" id="KW-1133">Transmembrane helix</keyword>
<proteinExistence type="predicted"/>
<evidence type="ECO:0000256" key="2">
    <source>
        <dbReference type="SAM" id="Phobius"/>
    </source>
</evidence>
<keyword evidence="2" id="KW-0472">Membrane</keyword>
<reference evidence="3" key="1">
    <citation type="submission" date="2020-08" db="EMBL/GenBank/DDBJ databases">
        <title>Multicomponent nature underlies the extraordinary mechanical properties of spider dragline silk.</title>
        <authorList>
            <person name="Kono N."/>
            <person name="Nakamura H."/>
            <person name="Mori M."/>
            <person name="Yoshida Y."/>
            <person name="Ohtoshi R."/>
            <person name="Malay A.D."/>
            <person name="Moran D.A.P."/>
            <person name="Tomita M."/>
            <person name="Numata K."/>
            <person name="Arakawa K."/>
        </authorList>
    </citation>
    <scope>NUCLEOTIDE SEQUENCE</scope>
</reference>
<keyword evidence="4" id="KW-1185">Reference proteome</keyword>
<evidence type="ECO:0000256" key="1">
    <source>
        <dbReference type="SAM" id="MobiDB-lite"/>
    </source>
</evidence>
<feature type="compositionally biased region" description="Basic residues" evidence="1">
    <location>
        <begin position="47"/>
        <end position="57"/>
    </location>
</feature>
<evidence type="ECO:0000313" key="4">
    <source>
        <dbReference type="Proteomes" id="UP000886998"/>
    </source>
</evidence>
<dbReference type="EMBL" id="BMAV01026990">
    <property type="protein sequence ID" value="GFS55091.1"/>
    <property type="molecule type" value="Genomic_DNA"/>
</dbReference>
<feature type="compositionally biased region" description="Polar residues" evidence="1">
    <location>
        <begin position="1"/>
        <end position="12"/>
    </location>
</feature>
<feature type="transmembrane region" description="Helical" evidence="2">
    <location>
        <begin position="66"/>
        <end position="95"/>
    </location>
</feature>